<dbReference type="PROSITE" id="PS51186">
    <property type="entry name" value="GNAT"/>
    <property type="match status" value="1"/>
</dbReference>
<proteinExistence type="predicted"/>
<dbReference type="SUPFAM" id="SSF55729">
    <property type="entry name" value="Acyl-CoA N-acyltransferases (Nat)"/>
    <property type="match status" value="1"/>
</dbReference>
<dbReference type="GO" id="GO:0016747">
    <property type="term" value="F:acyltransferase activity, transferring groups other than amino-acyl groups"/>
    <property type="evidence" value="ECO:0007669"/>
    <property type="project" value="InterPro"/>
</dbReference>
<accession>A0A0F9GGC4</accession>
<feature type="domain" description="N-acetyltransferase" evidence="1">
    <location>
        <begin position="2"/>
        <end position="162"/>
    </location>
</feature>
<dbReference type="Pfam" id="PF00583">
    <property type="entry name" value="Acetyltransf_1"/>
    <property type="match status" value="1"/>
</dbReference>
<name>A0A0F9GGC4_9ZZZZ</name>
<gene>
    <name evidence="2" type="ORF">LCGC14_2124500</name>
</gene>
<evidence type="ECO:0000259" key="1">
    <source>
        <dbReference type="PROSITE" id="PS51186"/>
    </source>
</evidence>
<protein>
    <recommendedName>
        <fullName evidence="1">N-acetyltransferase domain-containing protein</fullName>
    </recommendedName>
</protein>
<evidence type="ECO:0000313" key="2">
    <source>
        <dbReference type="EMBL" id="KKL68485.1"/>
    </source>
</evidence>
<dbReference type="InterPro" id="IPR016181">
    <property type="entry name" value="Acyl_CoA_acyltransferase"/>
</dbReference>
<dbReference type="AlphaFoldDB" id="A0A0F9GGC4"/>
<sequence length="162" mass="18647">MISTRRAALADEEALVELWWEMQSSQLQYETRWYADIGEEGAKAFWRDHFTETLNDEKAVIVVAQSDDVLIGMIVARESNRPPIYTLSKATMGIWSAVVKAEWRKQGVFRLMLADIEEVARSRGIGVMKLSVHRENPAFEAYQKVGFKPEQTAMIKWLDNDH</sequence>
<dbReference type="CDD" id="cd04301">
    <property type="entry name" value="NAT_SF"/>
    <property type="match status" value="1"/>
</dbReference>
<organism evidence="2">
    <name type="scientific">marine sediment metagenome</name>
    <dbReference type="NCBI Taxonomy" id="412755"/>
    <lineage>
        <taxon>unclassified sequences</taxon>
        <taxon>metagenomes</taxon>
        <taxon>ecological metagenomes</taxon>
    </lineage>
</organism>
<dbReference type="InterPro" id="IPR000182">
    <property type="entry name" value="GNAT_dom"/>
</dbReference>
<reference evidence="2" key="1">
    <citation type="journal article" date="2015" name="Nature">
        <title>Complex archaea that bridge the gap between prokaryotes and eukaryotes.</title>
        <authorList>
            <person name="Spang A."/>
            <person name="Saw J.H."/>
            <person name="Jorgensen S.L."/>
            <person name="Zaremba-Niedzwiedzka K."/>
            <person name="Martijn J."/>
            <person name="Lind A.E."/>
            <person name="van Eijk R."/>
            <person name="Schleper C."/>
            <person name="Guy L."/>
            <person name="Ettema T.J."/>
        </authorList>
    </citation>
    <scope>NUCLEOTIDE SEQUENCE</scope>
</reference>
<comment type="caution">
    <text evidence="2">The sequence shown here is derived from an EMBL/GenBank/DDBJ whole genome shotgun (WGS) entry which is preliminary data.</text>
</comment>
<dbReference type="EMBL" id="LAZR01026516">
    <property type="protein sequence ID" value="KKL68485.1"/>
    <property type="molecule type" value="Genomic_DNA"/>
</dbReference>
<dbReference type="Gene3D" id="3.40.630.30">
    <property type="match status" value="1"/>
</dbReference>